<protein>
    <recommendedName>
        <fullName evidence="1">Reverse transcriptase Ty1/copia-type domain-containing protein</fullName>
    </recommendedName>
</protein>
<organism evidence="2">
    <name type="scientific">Oryza meridionalis</name>
    <dbReference type="NCBI Taxonomy" id="40149"/>
    <lineage>
        <taxon>Eukaryota</taxon>
        <taxon>Viridiplantae</taxon>
        <taxon>Streptophyta</taxon>
        <taxon>Embryophyta</taxon>
        <taxon>Tracheophyta</taxon>
        <taxon>Spermatophyta</taxon>
        <taxon>Magnoliopsida</taxon>
        <taxon>Liliopsida</taxon>
        <taxon>Poales</taxon>
        <taxon>Poaceae</taxon>
        <taxon>BOP clade</taxon>
        <taxon>Oryzoideae</taxon>
        <taxon>Oryzeae</taxon>
        <taxon>Oryzinae</taxon>
        <taxon>Oryza</taxon>
    </lineage>
</organism>
<dbReference type="AlphaFoldDB" id="A0A0E0EQF4"/>
<evidence type="ECO:0000313" key="2">
    <source>
        <dbReference type="EnsemblPlants" id="OMERI09G03440.1"/>
    </source>
</evidence>
<dbReference type="Pfam" id="PF07727">
    <property type="entry name" value="RVT_2"/>
    <property type="match status" value="1"/>
</dbReference>
<dbReference type="EnsemblPlants" id="OMERI09G03440.1">
    <property type="protein sequence ID" value="OMERI09G03440.1"/>
    <property type="gene ID" value="OMERI09G03440"/>
</dbReference>
<dbReference type="eggNOG" id="KOG0017">
    <property type="taxonomic scope" value="Eukaryota"/>
</dbReference>
<accession>A0A0E0EQF4</accession>
<evidence type="ECO:0000313" key="3">
    <source>
        <dbReference type="Proteomes" id="UP000008021"/>
    </source>
</evidence>
<dbReference type="STRING" id="40149.A0A0E0EQF4"/>
<sequence>MWSLTTLPAGHRAIGLKWVFKPEKNTADEVVKRGVERQGVHFDEVFMLVVRLDTVRVVLALAADLMVVH</sequence>
<dbReference type="HOGENOM" id="CLU_001650_17_5_1"/>
<dbReference type="Gramene" id="OMERI09G03440.1">
    <property type="protein sequence ID" value="OMERI09G03440.1"/>
    <property type="gene ID" value="OMERI09G03440"/>
</dbReference>
<proteinExistence type="predicted"/>
<keyword evidence="3" id="KW-1185">Reference proteome</keyword>
<reference evidence="2" key="1">
    <citation type="submission" date="2015-04" db="UniProtKB">
        <authorList>
            <consortium name="EnsemblPlants"/>
        </authorList>
    </citation>
    <scope>IDENTIFICATION</scope>
</reference>
<evidence type="ECO:0000259" key="1">
    <source>
        <dbReference type="Pfam" id="PF07727"/>
    </source>
</evidence>
<dbReference type="Proteomes" id="UP000008021">
    <property type="component" value="Chromosome 9"/>
</dbReference>
<dbReference type="InterPro" id="IPR013103">
    <property type="entry name" value="RVT_2"/>
</dbReference>
<name>A0A0E0EQF4_9ORYZ</name>
<feature type="domain" description="Reverse transcriptase Ty1/copia-type" evidence="1">
    <location>
        <begin position="2"/>
        <end position="64"/>
    </location>
</feature>
<reference evidence="2" key="2">
    <citation type="submission" date="2018-05" db="EMBL/GenBank/DDBJ databases">
        <title>OmerRS3 (Oryza meridionalis Reference Sequence Version 3).</title>
        <authorList>
            <person name="Zhang J."/>
            <person name="Kudrna D."/>
            <person name="Lee S."/>
            <person name="Talag J."/>
            <person name="Welchert J."/>
            <person name="Wing R.A."/>
        </authorList>
    </citation>
    <scope>NUCLEOTIDE SEQUENCE [LARGE SCALE GENOMIC DNA]</scope>
    <source>
        <strain evidence="2">cv. OR44</strain>
    </source>
</reference>